<dbReference type="Gene3D" id="2.60.40.10">
    <property type="entry name" value="Immunoglobulins"/>
    <property type="match status" value="2"/>
</dbReference>
<protein>
    <recommendedName>
        <fullName evidence="1">Water stress and hypersensitive response domain-containing protein</fullName>
    </recommendedName>
</protein>
<dbReference type="InterPro" id="IPR013783">
    <property type="entry name" value="Ig-like_fold"/>
</dbReference>
<organism evidence="2 3">
    <name type="scientific">Ferroglobus placidus (strain DSM 10642 / AEDII12DO)</name>
    <dbReference type="NCBI Taxonomy" id="589924"/>
    <lineage>
        <taxon>Archaea</taxon>
        <taxon>Methanobacteriati</taxon>
        <taxon>Methanobacteriota</taxon>
        <taxon>Archaeoglobi</taxon>
        <taxon>Archaeoglobales</taxon>
        <taxon>Archaeoglobaceae</taxon>
        <taxon>Ferroglobus</taxon>
    </lineage>
</organism>
<evidence type="ECO:0000313" key="3">
    <source>
        <dbReference type="Proteomes" id="UP000002613"/>
    </source>
</evidence>
<dbReference type="InterPro" id="IPR004864">
    <property type="entry name" value="LEA_2"/>
</dbReference>
<feature type="domain" description="Water stress and hypersensitive response" evidence="1">
    <location>
        <begin position="27"/>
        <end position="144"/>
    </location>
</feature>
<reference evidence="3" key="1">
    <citation type="submission" date="2010-02" db="EMBL/GenBank/DDBJ databases">
        <title>Complete sequence of Ferroglobus placidus DSM 10642.</title>
        <authorList>
            <consortium name="US DOE Joint Genome Institute"/>
            <person name="Lucas S."/>
            <person name="Copeland A."/>
            <person name="Lapidus A."/>
            <person name="Cheng J.-F."/>
            <person name="Bruce D."/>
            <person name="Goodwin L."/>
            <person name="Pitluck S."/>
            <person name="Saunders E."/>
            <person name="Brettin T."/>
            <person name="Detter J.C."/>
            <person name="Han C."/>
            <person name="Tapia R."/>
            <person name="Larimer F."/>
            <person name="Land M."/>
            <person name="Hauser L."/>
            <person name="Kyrpides N."/>
            <person name="Ivanova N."/>
            <person name="Holmes D."/>
            <person name="Lovley D."/>
            <person name="Kyrpides N."/>
            <person name="Anderson I.J."/>
            <person name="Woyke T."/>
        </authorList>
    </citation>
    <scope>NUCLEOTIDE SEQUENCE [LARGE SCALE GENOMIC DNA]</scope>
    <source>
        <strain evidence="3">DSM 10642 / AEDII12DO</strain>
    </source>
</reference>
<dbReference type="PaxDb" id="589924-Ferp_1477"/>
<keyword evidence="3" id="KW-1185">Reference proteome</keyword>
<evidence type="ECO:0000313" key="2">
    <source>
        <dbReference type="EMBL" id="ADC65628.1"/>
    </source>
</evidence>
<dbReference type="eggNOG" id="arCOG03787">
    <property type="taxonomic scope" value="Archaea"/>
</dbReference>
<reference evidence="2 3" key="2">
    <citation type="journal article" date="2011" name="Stand. Genomic Sci.">
        <title>Complete genome sequence of Ferroglobus placidus AEDII12DO.</title>
        <authorList>
            <person name="Anderson I."/>
            <person name="Risso C."/>
            <person name="Holmes D."/>
            <person name="Lucas S."/>
            <person name="Copeland A."/>
            <person name="Lapidus A."/>
            <person name="Cheng J.F."/>
            <person name="Bruce D."/>
            <person name="Goodwin L."/>
            <person name="Pitluck S."/>
            <person name="Saunders E."/>
            <person name="Brettin T."/>
            <person name="Detter J.C."/>
            <person name="Han C."/>
            <person name="Tapia R."/>
            <person name="Larimer F."/>
            <person name="Land M."/>
            <person name="Hauser L."/>
            <person name="Woyke T."/>
            <person name="Lovley D."/>
            <person name="Kyrpides N."/>
            <person name="Ivanova N."/>
        </authorList>
    </citation>
    <scope>NUCLEOTIDE SEQUENCE [LARGE SCALE GENOMIC DNA]</scope>
    <source>
        <strain evidence="3">DSM 10642 / AEDII12DO</strain>
    </source>
</reference>
<name>D3RYR5_FERPA</name>
<evidence type="ECO:0000259" key="1">
    <source>
        <dbReference type="SMART" id="SM00769"/>
    </source>
</evidence>
<dbReference type="AlphaFoldDB" id="D3RYR5"/>
<proteinExistence type="predicted"/>
<sequence>MVMKRLLPVLLILVLTSGCLGIGKPEVLSYKSRWGDITESYSEILTEIDVKNPNPFSIPLKAIDLTIYINGVELGKGRSIGDATLKPNTITTITISTKIDNSKIPEWWVSHIKNDEVSELLLKGNLIFNLLITDFKFPFEERDEIRTNILKGFNIEENVRFGLLTAKVKITPRWGEVTRDHTQILLDAIIDGSVPFNLKGIKYEVLMNGIKIGYGYYDREIRIERNTKFTLELLLDNGKLDEWWVSHLKNGERSEVEIVVTGIFEVTGKTYEVDLIREKSSFRTEILS</sequence>
<dbReference type="GO" id="GO:0009269">
    <property type="term" value="P:response to desiccation"/>
    <property type="evidence" value="ECO:0007669"/>
    <property type="project" value="InterPro"/>
</dbReference>
<feature type="domain" description="Water stress and hypersensitive response" evidence="1">
    <location>
        <begin position="166"/>
        <end position="281"/>
    </location>
</feature>
<dbReference type="KEGG" id="fpl:Ferp_1477"/>
<dbReference type="HOGENOM" id="CLU_059309_1_0_2"/>
<accession>D3RYR5</accession>
<dbReference type="InterPro" id="IPR013990">
    <property type="entry name" value="WHy-dom"/>
</dbReference>
<gene>
    <name evidence="2" type="ordered locus">Ferp_1477</name>
</gene>
<dbReference type="SUPFAM" id="SSF117070">
    <property type="entry name" value="LEA14-like"/>
    <property type="match status" value="1"/>
</dbReference>
<dbReference type="EMBL" id="CP001899">
    <property type="protein sequence ID" value="ADC65628.1"/>
    <property type="molecule type" value="Genomic_DNA"/>
</dbReference>
<dbReference type="PROSITE" id="PS51257">
    <property type="entry name" value="PROKAR_LIPOPROTEIN"/>
    <property type="match status" value="1"/>
</dbReference>
<dbReference type="Proteomes" id="UP000002613">
    <property type="component" value="Chromosome"/>
</dbReference>
<dbReference type="SMART" id="SM00769">
    <property type="entry name" value="WHy"/>
    <property type="match status" value="2"/>
</dbReference>
<dbReference type="Pfam" id="PF03168">
    <property type="entry name" value="LEA_2"/>
    <property type="match status" value="1"/>
</dbReference>